<dbReference type="RefSeq" id="XP_009019269.1">
    <property type="nucleotide sequence ID" value="XM_009021021.1"/>
</dbReference>
<dbReference type="SUPFAM" id="SSF56436">
    <property type="entry name" value="C-type lectin-like"/>
    <property type="match status" value="1"/>
</dbReference>
<feature type="compositionally biased region" description="Polar residues" evidence="1">
    <location>
        <begin position="219"/>
        <end position="233"/>
    </location>
</feature>
<dbReference type="Gene3D" id="3.10.100.10">
    <property type="entry name" value="Mannose-Binding Protein A, subunit A"/>
    <property type="match status" value="1"/>
</dbReference>
<dbReference type="KEGG" id="hro:HELRODRAFT_161039"/>
<dbReference type="PROSITE" id="PS00615">
    <property type="entry name" value="C_TYPE_LECTIN_1"/>
    <property type="match status" value="1"/>
</dbReference>
<evidence type="ECO:0008006" key="6">
    <source>
        <dbReference type="Google" id="ProtNLM"/>
    </source>
</evidence>
<dbReference type="InterPro" id="IPR016186">
    <property type="entry name" value="C-type_lectin-like/link_sf"/>
</dbReference>
<protein>
    <recommendedName>
        <fullName evidence="6">C-type lectin domain-containing protein</fullName>
    </recommendedName>
</protein>
<gene>
    <name evidence="4" type="primary">20199018</name>
    <name evidence="3" type="ORF">HELRODRAFT_161039</name>
</gene>
<dbReference type="InterPro" id="IPR018378">
    <property type="entry name" value="C-type_lectin_CS"/>
</dbReference>
<dbReference type="InterPro" id="IPR016187">
    <property type="entry name" value="CTDL_fold"/>
</dbReference>
<dbReference type="EMBL" id="AMQM01000740">
    <property type="status" value="NOT_ANNOTATED_CDS"/>
    <property type="molecule type" value="Genomic_DNA"/>
</dbReference>
<reference evidence="4" key="3">
    <citation type="submission" date="2015-06" db="UniProtKB">
        <authorList>
            <consortium name="EnsemblMetazoa"/>
        </authorList>
    </citation>
    <scope>IDENTIFICATION</scope>
</reference>
<dbReference type="InParanoid" id="T1ER18"/>
<proteinExistence type="predicted"/>
<keyword evidence="2" id="KW-0812">Transmembrane</keyword>
<organism evidence="4 5">
    <name type="scientific">Helobdella robusta</name>
    <name type="common">Californian leech</name>
    <dbReference type="NCBI Taxonomy" id="6412"/>
    <lineage>
        <taxon>Eukaryota</taxon>
        <taxon>Metazoa</taxon>
        <taxon>Spiralia</taxon>
        <taxon>Lophotrochozoa</taxon>
        <taxon>Annelida</taxon>
        <taxon>Clitellata</taxon>
        <taxon>Hirudinea</taxon>
        <taxon>Rhynchobdellida</taxon>
        <taxon>Glossiphoniidae</taxon>
        <taxon>Helobdella</taxon>
    </lineage>
</organism>
<feature type="compositionally biased region" description="Low complexity" evidence="1">
    <location>
        <begin position="234"/>
        <end position="255"/>
    </location>
</feature>
<evidence type="ECO:0000313" key="4">
    <source>
        <dbReference type="EnsemblMetazoa" id="HelroP161039"/>
    </source>
</evidence>
<keyword evidence="2" id="KW-0472">Membrane</keyword>
<keyword evidence="2" id="KW-1133">Transmembrane helix</keyword>
<dbReference type="Proteomes" id="UP000015101">
    <property type="component" value="Unassembled WGS sequence"/>
</dbReference>
<name>T1ER18_HELRO</name>
<evidence type="ECO:0000313" key="3">
    <source>
        <dbReference type="EMBL" id="ESO01861.1"/>
    </source>
</evidence>
<dbReference type="EnsemblMetazoa" id="HelroT161039">
    <property type="protein sequence ID" value="HelroP161039"/>
    <property type="gene ID" value="HelroG161039"/>
</dbReference>
<feature type="region of interest" description="Disordered" evidence="1">
    <location>
        <begin position="216"/>
        <end position="259"/>
    </location>
</feature>
<feature type="transmembrane region" description="Helical" evidence="2">
    <location>
        <begin position="129"/>
        <end position="152"/>
    </location>
</feature>
<sequence>MRKERMENLTTTGKIAEKRDRDQQRITFVKSDFVEVDARQFPERIRHEKEKDYYTKWKAGDDRSGNCVVMDTSTSKWESVDCRATVYPFMCAIYASASTGNQSKLNDSSQFDGASVTFAPDDNASVNKVMLYVLLPIFLMCYVSSCIAYCVYKLWLNCARKPLLEKIEALKYENEYSDKDPIIEAPASNIAGIHKNANMEAMIAKTKMLSDPPLRSRIAENNKNQPVAANSQVTTSGSTNPSSSASGNGSMTASSDEAGMKTSINEILMNKLKARAKAQEKNKNVF</sequence>
<evidence type="ECO:0000313" key="5">
    <source>
        <dbReference type="Proteomes" id="UP000015101"/>
    </source>
</evidence>
<keyword evidence="5" id="KW-1185">Reference proteome</keyword>
<dbReference type="CTD" id="20199018"/>
<evidence type="ECO:0000256" key="2">
    <source>
        <dbReference type="SAM" id="Phobius"/>
    </source>
</evidence>
<reference evidence="3 5" key="2">
    <citation type="journal article" date="2013" name="Nature">
        <title>Insights into bilaterian evolution from three spiralian genomes.</title>
        <authorList>
            <person name="Simakov O."/>
            <person name="Marletaz F."/>
            <person name="Cho S.J."/>
            <person name="Edsinger-Gonzales E."/>
            <person name="Havlak P."/>
            <person name="Hellsten U."/>
            <person name="Kuo D.H."/>
            <person name="Larsson T."/>
            <person name="Lv J."/>
            <person name="Arendt D."/>
            <person name="Savage R."/>
            <person name="Osoegawa K."/>
            <person name="de Jong P."/>
            <person name="Grimwood J."/>
            <person name="Chapman J.A."/>
            <person name="Shapiro H."/>
            <person name="Aerts A."/>
            <person name="Otillar R.P."/>
            <person name="Terry A.Y."/>
            <person name="Boore J.L."/>
            <person name="Grigoriev I.V."/>
            <person name="Lindberg D.R."/>
            <person name="Seaver E.C."/>
            <person name="Weisblat D.A."/>
            <person name="Putnam N.H."/>
            <person name="Rokhsar D.S."/>
        </authorList>
    </citation>
    <scope>NUCLEOTIDE SEQUENCE</scope>
</reference>
<dbReference type="GeneID" id="20199018"/>
<dbReference type="AlphaFoldDB" id="T1ER18"/>
<dbReference type="HOGENOM" id="CLU_974120_0_0_1"/>
<reference evidence="5" key="1">
    <citation type="submission" date="2012-12" db="EMBL/GenBank/DDBJ databases">
        <authorList>
            <person name="Hellsten U."/>
            <person name="Grimwood J."/>
            <person name="Chapman J.A."/>
            <person name="Shapiro H."/>
            <person name="Aerts A."/>
            <person name="Otillar R.P."/>
            <person name="Terry A.Y."/>
            <person name="Boore J.L."/>
            <person name="Simakov O."/>
            <person name="Marletaz F."/>
            <person name="Cho S.-J."/>
            <person name="Edsinger-Gonzales E."/>
            <person name="Havlak P."/>
            <person name="Kuo D.-H."/>
            <person name="Larsson T."/>
            <person name="Lv J."/>
            <person name="Arendt D."/>
            <person name="Savage R."/>
            <person name="Osoegawa K."/>
            <person name="de Jong P."/>
            <person name="Lindberg D.R."/>
            <person name="Seaver E.C."/>
            <person name="Weisblat D.A."/>
            <person name="Putnam N.H."/>
            <person name="Grigoriev I.V."/>
            <person name="Rokhsar D.S."/>
        </authorList>
    </citation>
    <scope>NUCLEOTIDE SEQUENCE</scope>
</reference>
<accession>T1ER18</accession>
<dbReference type="EMBL" id="KB096742">
    <property type="protein sequence ID" value="ESO01861.1"/>
    <property type="molecule type" value="Genomic_DNA"/>
</dbReference>
<dbReference type="CDD" id="cd00037">
    <property type="entry name" value="CLECT"/>
    <property type="match status" value="1"/>
</dbReference>
<evidence type="ECO:0000256" key="1">
    <source>
        <dbReference type="SAM" id="MobiDB-lite"/>
    </source>
</evidence>